<dbReference type="OrthoDB" id="5197468at2"/>
<reference evidence="3 4" key="1">
    <citation type="submission" date="2015-01" db="EMBL/GenBank/DDBJ databases">
        <title>Genome sequence of Mycobacterium llatzerense and Mycobacterium immunogenum recovered from brain abscess.</title>
        <authorList>
            <person name="Greninger A.L."/>
            <person name="Langelier C."/>
            <person name="Cunningham G."/>
            <person name="Chiu C.Y."/>
            <person name="Miller S."/>
        </authorList>
    </citation>
    <scope>NUCLEOTIDE SEQUENCE [LARGE SCALE GENOMIC DNA]</scope>
    <source>
        <strain evidence="3 4">CLUC14</strain>
    </source>
</reference>
<accession>A0A0D1J3R9</accession>
<keyword evidence="4" id="KW-1185">Reference proteome</keyword>
<dbReference type="SUPFAM" id="SSF53686">
    <property type="entry name" value="Tryptophan synthase beta subunit-like PLP-dependent enzymes"/>
    <property type="match status" value="1"/>
</dbReference>
<dbReference type="EMBL" id="JXST01000018">
    <property type="protein sequence ID" value="KIU16268.1"/>
    <property type="molecule type" value="Genomic_DNA"/>
</dbReference>
<feature type="transmembrane region" description="Helical" evidence="1">
    <location>
        <begin position="20"/>
        <end position="40"/>
    </location>
</feature>
<proteinExistence type="predicted"/>
<keyword evidence="1" id="KW-1133">Transmembrane helix</keyword>
<keyword evidence="1" id="KW-0812">Transmembrane</keyword>
<dbReference type="InterPro" id="IPR046253">
    <property type="entry name" value="DUF6286"/>
</dbReference>
<name>A0A0D1J3R9_9MYCO</name>
<dbReference type="Pfam" id="PF19803">
    <property type="entry name" value="DUF6286"/>
    <property type="match status" value="1"/>
</dbReference>
<evidence type="ECO:0000256" key="1">
    <source>
        <dbReference type="SAM" id="Phobius"/>
    </source>
</evidence>
<evidence type="ECO:0000313" key="4">
    <source>
        <dbReference type="Proteomes" id="UP000032221"/>
    </source>
</evidence>
<dbReference type="InterPro" id="IPR036052">
    <property type="entry name" value="TrpB-like_PALP_sf"/>
</dbReference>
<evidence type="ECO:0000313" key="3">
    <source>
        <dbReference type="EMBL" id="KIU16268.1"/>
    </source>
</evidence>
<organism evidence="3 4">
    <name type="scientific">Mycolicibacterium llatzerense</name>
    <dbReference type="NCBI Taxonomy" id="280871"/>
    <lineage>
        <taxon>Bacteria</taxon>
        <taxon>Bacillati</taxon>
        <taxon>Actinomycetota</taxon>
        <taxon>Actinomycetes</taxon>
        <taxon>Mycobacteriales</taxon>
        <taxon>Mycobacteriaceae</taxon>
        <taxon>Mycolicibacterium</taxon>
    </lineage>
</organism>
<dbReference type="GO" id="GO:1901605">
    <property type="term" value="P:alpha-amino acid metabolic process"/>
    <property type="evidence" value="ECO:0007669"/>
    <property type="project" value="UniProtKB-ARBA"/>
</dbReference>
<dbReference type="STRING" id="280871.TL10_13980"/>
<feature type="domain" description="DUF6286" evidence="2">
    <location>
        <begin position="81"/>
        <end position="180"/>
    </location>
</feature>
<feature type="transmembrane region" description="Helical" evidence="1">
    <location>
        <begin position="45"/>
        <end position="64"/>
    </location>
</feature>
<dbReference type="Proteomes" id="UP000032221">
    <property type="component" value="Unassembled WGS sequence"/>
</dbReference>
<dbReference type="AlphaFoldDB" id="A0A0D1J3R9"/>
<dbReference type="RefSeq" id="WP_043986083.1">
    <property type="nucleotide sequence ID" value="NZ_JXST01000018.1"/>
</dbReference>
<dbReference type="PATRIC" id="fig|280871.6.peg.2901"/>
<sequence length="186" mass="19085">MTADAFALPIPGRAPVTAATARYIAVVLALVLLIVGFVALRDAGVVLGFVAGSPWIGTTATALNGLHSQWWMVPAGAGVLVIGVWLMVMALLPRRKTVVAVDAAGSVWMRPRDVARLASYAACSVPGVEVLNSAATRRKVTLYVGLTGVESEVAAKGTIAAVVGSATEILIPTPRITVRVGTNGSA</sequence>
<gene>
    <name evidence="3" type="ORF">TL10_13980</name>
</gene>
<evidence type="ECO:0000259" key="2">
    <source>
        <dbReference type="Pfam" id="PF19803"/>
    </source>
</evidence>
<comment type="caution">
    <text evidence="3">The sequence shown here is derived from an EMBL/GenBank/DDBJ whole genome shotgun (WGS) entry which is preliminary data.</text>
</comment>
<feature type="transmembrane region" description="Helical" evidence="1">
    <location>
        <begin position="70"/>
        <end position="92"/>
    </location>
</feature>
<keyword evidence="1" id="KW-0472">Membrane</keyword>
<protein>
    <recommendedName>
        <fullName evidence="2">DUF6286 domain-containing protein</fullName>
    </recommendedName>
</protein>